<dbReference type="STRING" id="243090.RB5209"/>
<reference evidence="1 2" key="1">
    <citation type="journal article" date="2003" name="Proc. Natl. Acad. Sci. U.S.A.">
        <title>Complete genome sequence of the marine planctomycete Pirellula sp. strain 1.</title>
        <authorList>
            <person name="Gloeckner F.O."/>
            <person name="Kube M."/>
            <person name="Bauer M."/>
            <person name="Teeling H."/>
            <person name="Lombardot T."/>
            <person name="Ludwig W."/>
            <person name="Gade D."/>
            <person name="Beck A."/>
            <person name="Borzym K."/>
            <person name="Heitmann K."/>
            <person name="Rabus R."/>
            <person name="Schlesner H."/>
            <person name="Amann R."/>
            <person name="Reinhardt R."/>
        </authorList>
    </citation>
    <scope>NUCLEOTIDE SEQUENCE [LARGE SCALE GENOMIC DNA]</scope>
    <source>
        <strain evidence="2">DSM 10527 / NCIMB 13988 / SH1</strain>
    </source>
</reference>
<sequence>MVLVSCLGYFVAGFDFKKPSDGSKSSLIVDDFTLKQHNTVDFPATSNASDYSPRDQQTACRSRRRTRMLNCPHTAFAIRCPERVHPSQLERLDEASNDPCD</sequence>
<dbReference type="EnsemblBacteria" id="CAD78349">
    <property type="protein sequence ID" value="CAD78349"/>
    <property type="gene ID" value="RB5209"/>
</dbReference>
<accession>Q7UGI0</accession>
<dbReference type="KEGG" id="rba:RB5209"/>
<evidence type="ECO:0000313" key="1">
    <source>
        <dbReference type="EMBL" id="CAD78349.1"/>
    </source>
</evidence>
<dbReference type="EMBL" id="BX294141">
    <property type="protein sequence ID" value="CAD78349.1"/>
    <property type="molecule type" value="Genomic_DNA"/>
</dbReference>
<gene>
    <name evidence="1" type="ordered locus">RB5209</name>
</gene>
<dbReference type="HOGENOM" id="CLU_2289427_0_0_0"/>
<keyword evidence="2" id="KW-1185">Reference proteome</keyword>
<protein>
    <submittedName>
        <fullName evidence="1">Uncharacterized protein</fullName>
    </submittedName>
</protein>
<proteinExistence type="predicted"/>
<dbReference type="AlphaFoldDB" id="Q7UGI0"/>
<dbReference type="InParanoid" id="Q7UGI0"/>
<organism evidence="1 2">
    <name type="scientific">Rhodopirellula baltica (strain DSM 10527 / NCIMB 13988 / SH1)</name>
    <dbReference type="NCBI Taxonomy" id="243090"/>
    <lineage>
        <taxon>Bacteria</taxon>
        <taxon>Pseudomonadati</taxon>
        <taxon>Planctomycetota</taxon>
        <taxon>Planctomycetia</taxon>
        <taxon>Pirellulales</taxon>
        <taxon>Pirellulaceae</taxon>
        <taxon>Rhodopirellula</taxon>
    </lineage>
</organism>
<dbReference type="Proteomes" id="UP000001025">
    <property type="component" value="Chromosome"/>
</dbReference>
<name>Q7UGI0_RHOBA</name>
<evidence type="ECO:0000313" key="2">
    <source>
        <dbReference type="Proteomes" id="UP000001025"/>
    </source>
</evidence>